<dbReference type="AlphaFoldDB" id="A0A7I7K720"/>
<comment type="similarity">
    <text evidence="1">Belongs to the mycobacterial PPE family.</text>
</comment>
<dbReference type="GO" id="GO:0052572">
    <property type="term" value="P:response to host immune response"/>
    <property type="evidence" value="ECO:0007669"/>
    <property type="project" value="TreeGrafter"/>
</dbReference>
<dbReference type="KEGG" id="mdu:MDUV_41980"/>
<dbReference type="InterPro" id="IPR000030">
    <property type="entry name" value="PPE_dom"/>
</dbReference>
<protein>
    <submittedName>
        <fullName evidence="3">PPE family protein</fullName>
    </submittedName>
</protein>
<keyword evidence="4" id="KW-1185">Reference proteome</keyword>
<sequence length="439" mass="44387">MAVPTLPIPPIWGAFPPEVNTARLMAGAGPAPMLQAAAGWEAFAISLETQADELAASLASLAQMWQGMGSERAIAASMPMVVWLRMLSMQAQKRAVQATAQASAYSTALATTPPLPEIELNHVTHAVLEATNFLGVNTVPIAVNEADYVRMWDQAAAVMGLYESETMVNATFEPVAMPKPIVLPGAAEATLASGMAGAAPLMGGAAVRNAVFAHVSGQGKADEANLKAGRAEQAVAQAVNQGRSQANPPNGLQQDPSQGMQMGMQMASQLGSTLGQVPQQMMQGVTQPFQQLTQPLQQVSSMFGQMGGMMGGDRGAQVGMLGATPFSNHPAIGGNGAAAGAGLVRAASLPGAGGTSARTPLMSNLIGRELGPSMNPVSVGVGAAAGAAAVGAAPVGAGGGMGGPMGMLGQRGKGGGHRSGLTAPAPLEHDLSEDEEDDW</sequence>
<proteinExistence type="inferred from homology"/>
<dbReference type="Gene3D" id="1.20.1260.20">
    <property type="entry name" value="PPE superfamily"/>
    <property type="match status" value="1"/>
</dbReference>
<dbReference type="PANTHER" id="PTHR46766">
    <property type="entry name" value="GLUTAMINE-RICH PROTEIN 2"/>
    <property type="match status" value="1"/>
</dbReference>
<gene>
    <name evidence="3" type="ORF">MDUV_41980</name>
</gene>
<accession>A0A7I7K720</accession>
<evidence type="ECO:0000259" key="2">
    <source>
        <dbReference type="Pfam" id="PF00823"/>
    </source>
</evidence>
<evidence type="ECO:0000313" key="4">
    <source>
        <dbReference type="Proteomes" id="UP000467006"/>
    </source>
</evidence>
<reference evidence="3 4" key="1">
    <citation type="journal article" date="2019" name="Emerg. Microbes Infect.">
        <title>Comprehensive subspecies identification of 175 nontuberculous mycobacteria species based on 7547 genomic profiles.</title>
        <authorList>
            <person name="Matsumoto Y."/>
            <person name="Kinjo T."/>
            <person name="Motooka D."/>
            <person name="Nabeya D."/>
            <person name="Jung N."/>
            <person name="Uechi K."/>
            <person name="Horii T."/>
            <person name="Iida T."/>
            <person name="Fujita J."/>
            <person name="Nakamura S."/>
        </authorList>
    </citation>
    <scope>NUCLEOTIDE SEQUENCE [LARGE SCALE GENOMIC DNA]</scope>
    <source>
        <strain evidence="3 4">JCM 6396</strain>
    </source>
</reference>
<dbReference type="Proteomes" id="UP000467006">
    <property type="component" value="Chromosome"/>
</dbReference>
<dbReference type="SUPFAM" id="SSF140459">
    <property type="entry name" value="PE/PPE dimer-like"/>
    <property type="match status" value="1"/>
</dbReference>
<name>A0A7I7K720_9MYCO</name>
<feature type="domain" description="PPE" evidence="2">
    <location>
        <begin position="12"/>
        <end position="167"/>
    </location>
</feature>
<dbReference type="Pfam" id="PF00823">
    <property type="entry name" value="PPE"/>
    <property type="match status" value="1"/>
</dbReference>
<dbReference type="EMBL" id="AP022563">
    <property type="protein sequence ID" value="BBX19338.1"/>
    <property type="molecule type" value="Genomic_DNA"/>
</dbReference>
<evidence type="ECO:0000313" key="3">
    <source>
        <dbReference type="EMBL" id="BBX19338.1"/>
    </source>
</evidence>
<dbReference type="InterPro" id="IPR038332">
    <property type="entry name" value="PPE_sf"/>
</dbReference>
<organism evidence="3 4">
    <name type="scientific">Mycolicibacterium duvalii</name>
    <dbReference type="NCBI Taxonomy" id="39688"/>
    <lineage>
        <taxon>Bacteria</taxon>
        <taxon>Bacillati</taxon>
        <taxon>Actinomycetota</taxon>
        <taxon>Actinomycetes</taxon>
        <taxon>Mycobacteriales</taxon>
        <taxon>Mycobacteriaceae</taxon>
        <taxon>Mycolicibacterium</taxon>
    </lineage>
</organism>
<dbReference type="RefSeq" id="WP_098005643.1">
    <property type="nucleotide sequence ID" value="NZ_AP022563.1"/>
</dbReference>
<evidence type="ECO:0000256" key="1">
    <source>
        <dbReference type="ARBA" id="ARBA00010652"/>
    </source>
</evidence>
<dbReference type="PANTHER" id="PTHR46766:SF1">
    <property type="entry name" value="GLUTAMINE-RICH PROTEIN 2"/>
    <property type="match status" value="1"/>
</dbReference>
<dbReference type="OrthoDB" id="4772941at2"/>